<comment type="caution">
    <text evidence="4">The sequence shown here is derived from an EMBL/GenBank/DDBJ whole genome shotgun (WGS) entry which is preliminary data.</text>
</comment>
<dbReference type="Gene3D" id="1.10.287.950">
    <property type="entry name" value="Methyl-accepting chemotaxis protein"/>
    <property type="match status" value="1"/>
</dbReference>
<accession>A0A2T0S6J7</accession>
<dbReference type="PANTHER" id="PTHR32089">
    <property type="entry name" value="METHYL-ACCEPTING CHEMOTAXIS PROTEIN MCPB"/>
    <property type="match status" value="1"/>
</dbReference>
<feature type="domain" description="Methyl-accepting transducer" evidence="3">
    <location>
        <begin position="80"/>
        <end position="309"/>
    </location>
</feature>
<evidence type="ECO:0000313" key="4">
    <source>
        <dbReference type="EMBL" id="PRY29039.1"/>
    </source>
</evidence>
<dbReference type="PANTHER" id="PTHR32089:SF112">
    <property type="entry name" value="LYSOZYME-LIKE PROTEIN-RELATED"/>
    <property type="match status" value="1"/>
</dbReference>
<dbReference type="Proteomes" id="UP000239209">
    <property type="component" value="Unassembled WGS sequence"/>
</dbReference>
<dbReference type="SMART" id="SM00283">
    <property type="entry name" value="MA"/>
    <property type="match status" value="1"/>
</dbReference>
<gene>
    <name evidence="4" type="ORF">CLV70_107348</name>
</gene>
<dbReference type="GO" id="GO:0016020">
    <property type="term" value="C:membrane"/>
    <property type="evidence" value="ECO:0007669"/>
    <property type="project" value="InterPro"/>
</dbReference>
<organism evidence="4 5">
    <name type="scientific">Pseudosporangium ferrugineum</name>
    <dbReference type="NCBI Taxonomy" id="439699"/>
    <lineage>
        <taxon>Bacteria</taxon>
        <taxon>Bacillati</taxon>
        <taxon>Actinomycetota</taxon>
        <taxon>Actinomycetes</taxon>
        <taxon>Micromonosporales</taxon>
        <taxon>Micromonosporaceae</taxon>
        <taxon>Pseudosporangium</taxon>
    </lineage>
</organism>
<sequence length="331" mass="34192">MVIGIVAAVVGLIVGYVVARSTRRQDPTVEVLEKAAAGDLTVRVEQGNLTPAGENLNSLLDRFAEVVRLSETTNTKLNGATERLGALVAEMVSGAQGSVQSAGEILRASQEVSENIATLAAGAEQMGASIQEISRSASEAVTVAADAMEVSSDASRTMTKLGDSSAQIGDVVRVITAIAEQTNLLALNATIEAARAGEMGKGFAVVASEVKDLAQETAKATDSITTQVGTIQSDTTGVVDSITQIGEVIGKVNGYQTTIASAVEEQHATAEQMTHSIAAAGAQAAQIAESMTRIADTRERARATVEQTDEVARELRDAGGELAAALRSLRV</sequence>
<evidence type="ECO:0000256" key="1">
    <source>
        <dbReference type="ARBA" id="ARBA00023224"/>
    </source>
</evidence>
<dbReference type="EMBL" id="PVZG01000007">
    <property type="protein sequence ID" value="PRY29039.1"/>
    <property type="molecule type" value="Genomic_DNA"/>
</dbReference>
<dbReference type="SUPFAM" id="SSF58104">
    <property type="entry name" value="Methyl-accepting chemotaxis protein (MCP) signaling domain"/>
    <property type="match status" value="1"/>
</dbReference>
<protein>
    <submittedName>
        <fullName evidence="4">Methyl-accepting chemotaxis protein</fullName>
    </submittedName>
</protein>
<dbReference type="RefSeq" id="WP_106127613.1">
    <property type="nucleotide sequence ID" value="NZ_PVZG01000007.1"/>
</dbReference>
<reference evidence="4 5" key="1">
    <citation type="submission" date="2018-03" db="EMBL/GenBank/DDBJ databases">
        <title>Genomic Encyclopedia of Archaeal and Bacterial Type Strains, Phase II (KMG-II): from individual species to whole genera.</title>
        <authorList>
            <person name="Goeker M."/>
        </authorList>
    </citation>
    <scope>NUCLEOTIDE SEQUENCE [LARGE SCALE GENOMIC DNA]</scope>
    <source>
        <strain evidence="4 5">DSM 45348</strain>
    </source>
</reference>
<keyword evidence="5" id="KW-1185">Reference proteome</keyword>
<dbReference type="PROSITE" id="PS50111">
    <property type="entry name" value="CHEMOTAXIS_TRANSDUC_2"/>
    <property type="match status" value="1"/>
</dbReference>
<dbReference type="AlphaFoldDB" id="A0A2T0S6J7"/>
<evidence type="ECO:0000313" key="5">
    <source>
        <dbReference type="Proteomes" id="UP000239209"/>
    </source>
</evidence>
<evidence type="ECO:0000256" key="2">
    <source>
        <dbReference type="PROSITE-ProRule" id="PRU00284"/>
    </source>
</evidence>
<name>A0A2T0S6J7_9ACTN</name>
<dbReference type="GO" id="GO:0007165">
    <property type="term" value="P:signal transduction"/>
    <property type="evidence" value="ECO:0007669"/>
    <property type="project" value="UniProtKB-KW"/>
</dbReference>
<evidence type="ECO:0000259" key="3">
    <source>
        <dbReference type="PROSITE" id="PS50111"/>
    </source>
</evidence>
<dbReference type="OrthoDB" id="1115140at2"/>
<dbReference type="InterPro" id="IPR004089">
    <property type="entry name" value="MCPsignal_dom"/>
</dbReference>
<proteinExistence type="predicted"/>
<dbReference type="Pfam" id="PF00015">
    <property type="entry name" value="MCPsignal"/>
    <property type="match status" value="1"/>
</dbReference>
<keyword evidence="1 2" id="KW-0807">Transducer</keyword>